<proteinExistence type="inferred from homology"/>
<dbReference type="PRINTS" id="PR00465">
    <property type="entry name" value="EP450IV"/>
</dbReference>
<sequence>MAKATFQDLNPAGLLLCAVVALLLYQIFRALRRRRRSTPLRGPPSQSFLWGIRKYMSFSSDTIDMFEQWVIAYGPVFHLPSVLGSREVVLADPKALSHYYSKETTIYQKTTYLRLALEKIVRYRPCPCRRQRRTVSPAFSNSALRNLTHIFFDSGYKVRCPTINYILTRILIRLDSIGIAGFSHDFGTLYGNHLTIAEIIDAFSIVRPSFFAMICFLLEPIFPVLRRVPTARGKLVQSLNESMADISHEMMERARKASDGNAKPEDNSVIGLLMRAGDAASSAGYSQEEVISQMKALLLGGYESTSTTLTWSLIELSRHPDKQARLREELLTSFPTSDPTWDQLTNNMPYLDAVVHEILRLHPPLDETWRVAVEDDVIPLSTPITTASGNVVDRIVVAKGTQVTIPIACMNRSDAIWGSDAKEFAPERWLDEACIPKKAKEVQGHRHLLTFIDGPRKCIGRGFALAEIKAVLSVLVRSYTFQLRDGPGTRIESKTSILPRPTITGEVGCKMPLRVRRVG</sequence>
<keyword evidence="4 9" id="KW-0349">Heme</keyword>
<evidence type="ECO:0000256" key="3">
    <source>
        <dbReference type="ARBA" id="ARBA00010617"/>
    </source>
</evidence>
<evidence type="ECO:0000256" key="4">
    <source>
        <dbReference type="ARBA" id="ARBA00022617"/>
    </source>
</evidence>
<dbReference type="OrthoDB" id="1470350at2759"/>
<keyword evidence="6" id="KW-0560">Oxidoreductase</keyword>
<dbReference type="RefSeq" id="XP_007860161.1">
    <property type="nucleotide sequence ID" value="XM_007861970.1"/>
</dbReference>
<evidence type="ECO:0000256" key="8">
    <source>
        <dbReference type="ARBA" id="ARBA00023033"/>
    </source>
</evidence>
<dbReference type="PANTHER" id="PTHR24305:SF166">
    <property type="entry name" value="CYTOCHROME P450 12A4, MITOCHONDRIAL-RELATED"/>
    <property type="match status" value="1"/>
</dbReference>
<dbReference type="SUPFAM" id="SSF48264">
    <property type="entry name" value="Cytochrome P450"/>
    <property type="match status" value="1"/>
</dbReference>
<keyword evidence="7 9" id="KW-0408">Iron</keyword>
<keyword evidence="12" id="KW-1185">Reference proteome</keyword>
<dbReference type="KEGG" id="gtr:GLOTRDRAFT_29936"/>
<dbReference type="InterPro" id="IPR050121">
    <property type="entry name" value="Cytochrome_P450_monoxygenase"/>
</dbReference>
<gene>
    <name evidence="11" type="ORF">GLOTRDRAFT_29936</name>
</gene>
<dbReference type="GO" id="GO:0004497">
    <property type="term" value="F:monooxygenase activity"/>
    <property type="evidence" value="ECO:0007669"/>
    <property type="project" value="UniProtKB-KW"/>
</dbReference>
<keyword evidence="10" id="KW-1133">Transmembrane helix</keyword>
<evidence type="ECO:0000256" key="2">
    <source>
        <dbReference type="ARBA" id="ARBA00005179"/>
    </source>
</evidence>
<dbReference type="GO" id="GO:0005506">
    <property type="term" value="F:iron ion binding"/>
    <property type="evidence" value="ECO:0007669"/>
    <property type="project" value="InterPro"/>
</dbReference>
<name>S7QJT4_GLOTA</name>
<comment type="pathway">
    <text evidence="2">Secondary metabolite biosynthesis.</text>
</comment>
<evidence type="ECO:0000256" key="1">
    <source>
        <dbReference type="ARBA" id="ARBA00001971"/>
    </source>
</evidence>
<evidence type="ECO:0000256" key="5">
    <source>
        <dbReference type="ARBA" id="ARBA00022723"/>
    </source>
</evidence>
<dbReference type="eggNOG" id="KOG0157">
    <property type="taxonomic scope" value="Eukaryota"/>
</dbReference>
<keyword evidence="10" id="KW-0812">Transmembrane</keyword>
<organism evidence="11 12">
    <name type="scientific">Gloeophyllum trabeum (strain ATCC 11539 / FP-39264 / Madison 617)</name>
    <name type="common">Brown rot fungus</name>
    <dbReference type="NCBI Taxonomy" id="670483"/>
    <lineage>
        <taxon>Eukaryota</taxon>
        <taxon>Fungi</taxon>
        <taxon>Dikarya</taxon>
        <taxon>Basidiomycota</taxon>
        <taxon>Agaricomycotina</taxon>
        <taxon>Agaricomycetes</taxon>
        <taxon>Gloeophyllales</taxon>
        <taxon>Gloeophyllaceae</taxon>
        <taxon>Gloeophyllum</taxon>
    </lineage>
</organism>
<comment type="similarity">
    <text evidence="3">Belongs to the cytochrome P450 family.</text>
</comment>
<feature type="transmembrane region" description="Helical" evidence="10">
    <location>
        <begin position="12"/>
        <end position="31"/>
    </location>
</feature>
<evidence type="ECO:0000313" key="11">
    <source>
        <dbReference type="EMBL" id="EPQ59966.1"/>
    </source>
</evidence>
<reference evidence="11 12" key="1">
    <citation type="journal article" date="2012" name="Science">
        <title>The Paleozoic origin of enzymatic lignin decomposition reconstructed from 31 fungal genomes.</title>
        <authorList>
            <person name="Floudas D."/>
            <person name="Binder M."/>
            <person name="Riley R."/>
            <person name="Barry K."/>
            <person name="Blanchette R.A."/>
            <person name="Henrissat B."/>
            <person name="Martinez A.T."/>
            <person name="Otillar R."/>
            <person name="Spatafora J.W."/>
            <person name="Yadav J.S."/>
            <person name="Aerts A."/>
            <person name="Benoit I."/>
            <person name="Boyd A."/>
            <person name="Carlson A."/>
            <person name="Copeland A."/>
            <person name="Coutinho P.M."/>
            <person name="de Vries R.P."/>
            <person name="Ferreira P."/>
            <person name="Findley K."/>
            <person name="Foster B."/>
            <person name="Gaskell J."/>
            <person name="Glotzer D."/>
            <person name="Gorecki P."/>
            <person name="Heitman J."/>
            <person name="Hesse C."/>
            <person name="Hori C."/>
            <person name="Igarashi K."/>
            <person name="Jurgens J.A."/>
            <person name="Kallen N."/>
            <person name="Kersten P."/>
            <person name="Kohler A."/>
            <person name="Kuees U."/>
            <person name="Kumar T.K.A."/>
            <person name="Kuo A."/>
            <person name="LaButti K."/>
            <person name="Larrondo L.F."/>
            <person name="Lindquist E."/>
            <person name="Ling A."/>
            <person name="Lombard V."/>
            <person name="Lucas S."/>
            <person name="Lundell T."/>
            <person name="Martin R."/>
            <person name="McLaughlin D.J."/>
            <person name="Morgenstern I."/>
            <person name="Morin E."/>
            <person name="Murat C."/>
            <person name="Nagy L.G."/>
            <person name="Nolan M."/>
            <person name="Ohm R.A."/>
            <person name="Patyshakuliyeva A."/>
            <person name="Rokas A."/>
            <person name="Ruiz-Duenas F.J."/>
            <person name="Sabat G."/>
            <person name="Salamov A."/>
            <person name="Samejima M."/>
            <person name="Schmutz J."/>
            <person name="Slot J.C."/>
            <person name="St John F."/>
            <person name="Stenlid J."/>
            <person name="Sun H."/>
            <person name="Sun S."/>
            <person name="Syed K."/>
            <person name="Tsang A."/>
            <person name="Wiebenga A."/>
            <person name="Young D."/>
            <person name="Pisabarro A."/>
            <person name="Eastwood D.C."/>
            <person name="Martin F."/>
            <person name="Cullen D."/>
            <person name="Grigoriev I.V."/>
            <person name="Hibbett D.S."/>
        </authorList>
    </citation>
    <scope>NUCLEOTIDE SEQUENCE [LARGE SCALE GENOMIC DNA]</scope>
    <source>
        <strain evidence="11 12">ATCC 11539</strain>
    </source>
</reference>
<evidence type="ECO:0000256" key="9">
    <source>
        <dbReference type="PIRSR" id="PIRSR602403-1"/>
    </source>
</evidence>
<dbReference type="InterPro" id="IPR002403">
    <property type="entry name" value="Cyt_P450_E_grp-IV"/>
</dbReference>
<keyword evidence="5 9" id="KW-0479">Metal-binding</keyword>
<evidence type="ECO:0000256" key="10">
    <source>
        <dbReference type="SAM" id="Phobius"/>
    </source>
</evidence>
<keyword evidence="8" id="KW-0503">Monooxygenase</keyword>
<protein>
    <submittedName>
        <fullName evidence="11">Cytochrome P450</fullName>
    </submittedName>
</protein>
<dbReference type="GO" id="GO:0020037">
    <property type="term" value="F:heme binding"/>
    <property type="evidence" value="ECO:0007669"/>
    <property type="project" value="InterPro"/>
</dbReference>
<dbReference type="HOGENOM" id="CLU_001570_5_11_1"/>
<feature type="binding site" description="axial binding residue" evidence="9">
    <location>
        <position position="458"/>
    </location>
    <ligand>
        <name>heme</name>
        <dbReference type="ChEBI" id="CHEBI:30413"/>
    </ligand>
    <ligandPart>
        <name>Fe</name>
        <dbReference type="ChEBI" id="CHEBI:18248"/>
    </ligandPart>
</feature>
<dbReference type="GeneID" id="19305299"/>
<comment type="cofactor">
    <cofactor evidence="1 9">
        <name>heme</name>
        <dbReference type="ChEBI" id="CHEBI:30413"/>
    </cofactor>
</comment>
<keyword evidence="10" id="KW-0472">Membrane</keyword>
<accession>S7QJT4</accession>
<evidence type="ECO:0000313" key="12">
    <source>
        <dbReference type="Proteomes" id="UP000030669"/>
    </source>
</evidence>
<evidence type="ECO:0000256" key="6">
    <source>
        <dbReference type="ARBA" id="ARBA00023002"/>
    </source>
</evidence>
<dbReference type="PANTHER" id="PTHR24305">
    <property type="entry name" value="CYTOCHROME P450"/>
    <property type="match status" value="1"/>
</dbReference>
<dbReference type="STRING" id="670483.S7QJT4"/>
<dbReference type="Pfam" id="PF00067">
    <property type="entry name" value="p450"/>
    <property type="match status" value="1"/>
</dbReference>
<dbReference type="InterPro" id="IPR001128">
    <property type="entry name" value="Cyt_P450"/>
</dbReference>
<dbReference type="EMBL" id="KB469296">
    <property type="protein sequence ID" value="EPQ59966.1"/>
    <property type="molecule type" value="Genomic_DNA"/>
</dbReference>
<dbReference type="OMA" id="NFRLEPM"/>
<dbReference type="AlphaFoldDB" id="S7QJT4"/>
<evidence type="ECO:0000256" key="7">
    <source>
        <dbReference type="ARBA" id="ARBA00023004"/>
    </source>
</evidence>
<dbReference type="Gene3D" id="1.10.630.10">
    <property type="entry name" value="Cytochrome P450"/>
    <property type="match status" value="1"/>
</dbReference>
<dbReference type="PRINTS" id="PR00385">
    <property type="entry name" value="P450"/>
</dbReference>
<dbReference type="Proteomes" id="UP000030669">
    <property type="component" value="Unassembled WGS sequence"/>
</dbReference>
<dbReference type="GO" id="GO:0016705">
    <property type="term" value="F:oxidoreductase activity, acting on paired donors, with incorporation or reduction of molecular oxygen"/>
    <property type="evidence" value="ECO:0007669"/>
    <property type="project" value="InterPro"/>
</dbReference>
<dbReference type="InterPro" id="IPR036396">
    <property type="entry name" value="Cyt_P450_sf"/>
</dbReference>